<keyword evidence="2" id="KW-1185">Reference proteome</keyword>
<organism evidence="1 2">
    <name type="scientific">Winogradskyella thalassocola</name>
    <dbReference type="NCBI Taxonomy" id="262004"/>
    <lineage>
        <taxon>Bacteria</taxon>
        <taxon>Pseudomonadati</taxon>
        <taxon>Bacteroidota</taxon>
        <taxon>Flavobacteriia</taxon>
        <taxon>Flavobacteriales</taxon>
        <taxon>Flavobacteriaceae</taxon>
        <taxon>Winogradskyella</taxon>
    </lineage>
</organism>
<proteinExistence type="predicted"/>
<dbReference type="AlphaFoldDB" id="A0A1G8L331"/>
<dbReference type="SUPFAM" id="SSF56925">
    <property type="entry name" value="OMPA-like"/>
    <property type="match status" value="1"/>
</dbReference>
<dbReference type="EMBL" id="FNCZ01000012">
    <property type="protein sequence ID" value="SDI50083.1"/>
    <property type="molecule type" value="Genomic_DNA"/>
</dbReference>
<evidence type="ECO:0000313" key="1">
    <source>
        <dbReference type="EMBL" id="SDI50083.1"/>
    </source>
</evidence>
<dbReference type="Proteomes" id="UP000199492">
    <property type="component" value="Unassembled WGS sequence"/>
</dbReference>
<dbReference type="STRING" id="262004.SAMN04489796_11214"/>
<sequence>MQAQTDFGIKGGLNFTFFNVEEANFGENSDVQLGFYAGCFADFEIENDFHLQPELLFIRLGDFKFLNAPLYLKYNINDDFNILVGPSLNYFFDFFNAKLKVRADLGFAYNLTSKLDLHMKYTIGFEEISPNGLFLGLGYKL</sequence>
<gene>
    <name evidence="1" type="ORF">SAMN04489796_11214</name>
</gene>
<name>A0A1G8L331_9FLAO</name>
<reference evidence="2" key="1">
    <citation type="submission" date="2016-10" db="EMBL/GenBank/DDBJ databases">
        <authorList>
            <person name="Varghese N."/>
            <person name="Submissions S."/>
        </authorList>
    </citation>
    <scope>NUCLEOTIDE SEQUENCE [LARGE SCALE GENOMIC DNA]</scope>
    <source>
        <strain evidence="2">DSM 15363</strain>
    </source>
</reference>
<dbReference type="InterPro" id="IPR011250">
    <property type="entry name" value="OMP/PagP_B-barrel"/>
</dbReference>
<evidence type="ECO:0000313" key="2">
    <source>
        <dbReference type="Proteomes" id="UP000199492"/>
    </source>
</evidence>
<accession>A0A1G8L331</accession>
<protein>
    <submittedName>
        <fullName evidence="1">Outer membrane protein beta-barrel domain-containing protein</fullName>
    </submittedName>
</protein>